<evidence type="ECO:0000313" key="1">
    <source>
        <dbReference type="EMBL" id="NML36854.1"/>
    </source>
</evidence>
<dbReference type="Proteomes" id="UP000583266">
    <property type="component" value="Unassembled WGS sequence"/>
</dbReference>
<organism evidence="1 2">
    <name type="scientific">Chitinophaga fulva</name>
    <dbReference type="NCBI Taxonomy" id="2728842"/>
    <lineage>
        <taxon>Bacteria</taxon>
        <taxon>Pseudomonadati</taxon>
        <taxon>Bacteroidota</taxon>
        <taxon>Chitinophagia</taxon>
        <taxon>Chitinophagales</taxon>
        <taxon>Chitinophagaceae</taxon>
        <taxon>Chitinophaga</taxon>
    </lineage>
</organism>
<dbReference type="AlphaFoldDB" id="A0A848GEC8"/>
<keyword evidence="2" id="KW-1185">Reference proteome</keyword>
<reference evidence="1 2" key="1">
    <citation type="submission" date="2020-04" db="EMBL/GenBank/DDBJ databases">
        <title>Chitinophaga sp. G-6-1-13 sp. nov., isolated from soil.</title>
        <authorList>
            <person name="Dahal R.H."/>
            <person name="Chaudhary D.K."/>
        </authorList>
    </citation>
    <scope>NUCLEOTIDE SEQUENCE [LARGE SCALE GENOMIC DNA]</scope>
    <source>
        <strain evidence="1 2">G-6-1-13</strain>
    </source>
</reference>
<dbReference type="EMBL" id="JABBGC010000001">
    <property type="protein sequence ID" value="NML36854.1"/>
    <property type="molecule type" value="Genomic_DNA"/>
</dbReference>
<comment type="caution">
    <text evidence="1">The sequence shown here is derived from an EMBL/GenBank/DDBJ whole genome shotgun (WGS) entry which is preliminary data.</text>
</comment>
<protein>
    <submittedName>
        <fullName evidence="1">Uncharacterized protein</fullName>
    </submittedName>
</protein>
<accession>A0A848GEC8</accession>
<dbReference type="RefSeq" id="WP_169223955.1">
    <property type="nucleotide sequence ID" value="NZ_JABBGC010000001.1"/>
</dbReference>
<gene>
    <name evidence="1" type="ORF">HHL17_06560</name>
</gene>
<name>A0A848GEC8_9BACT</name>
<sequence>MFLAIGCKGKITRKIYGGYKILMKGGEVKKIACVHTHKLENTTVNDIE</sequence>
<proteinExistence type="predicted"/>
<evidence type="ECO:0000313" key="2">
    <source>
        <dbReference type="Proteomes" id="UP000583266"/>
    </source>
</evidence>